<dbReference type="PROSITE" id="PS50013">
    <property type="entry name" value="CHROMO_2"/>
    <property type="match status" value="1"/>
</dbReference>
<evidence type="ECO:0000313" key="5">
    <source>
        <dbReference type="Proteomes" id="UP001345827"/>
    </source>
</evidence>
<feature type="region of interest" description="Disordered" evidence="2">
    <location>
        <begin position="560"/>
        <end position="586"/>
    </location>
</feature>
<feature type="region of interest" description="Disordered" evidence="2">
    <location>
        <begin position="934"/>
        <end position="965"/>
    </location>
</feature>
<feature type="compositionally biased region" description="Polar residues" evidence="2">
    <location>
        <begin position="477"/>
        <end position="499"/>
    </location>
</feature>
<reference evidence="4 5" key="1">
    <citation type="submission" date="2023-06" db="EMBL/GenBank/DDBJ databases">
        <title>Black Yeasts Isolated from many extreme environments.</title>
        <authorList>
            <person name="Coleine C."/>
            <person name="Stajich J.E."/>
            <person name="Selbmann L."/>
        </authorList>
    </citation>
    <scope>NUCLEOTIDE SEQUENCE [LARGE SCALE GENOMIC DNA]</scope>
    <source>
        <strain evidence="4 5">CCFEE 5887</strain>
    </source>
</reference>
<evidence type="ECO:0000313" key="4">
    <source>
        <dbReference type="EMBL" id="KAK5532872.1"/>
    </source>
</evidence>
<accession>A0AAV9Q0H7</accession>
<feature type="compositionally biased region" description="Polar residues" evidence="2">
    <location>
        <begin position="147"/>
        <end position="158"/>
    </location>
</feature>
<evidence type="ECO:0000259" key="3">
    <source>
        <dbReference type="PROSITE" id="PS50013"/>
    </source>
</evidence>
<feature type="region of interest" description="Disordered" evidence="2">
    <location>
        <begin position="467"/>
        <end position="535"/>
    </location>
</feature>
<dbReference type="GO" id="GO:0070823">
    <property type="term" value="C:HDA1 complex"/>
    <property type="evidence" value="ECO:0007669"/>
    <property type="project" value="InterPro"/>
</dbReference>
<feature type="compositionally biased region" description="Low complexity" evidence="2">
    <location>
        <begin position="351"/>
        <end position="363"/>
    </location>
</feature>
<keyword evidence="5" id="KW-1185">Reference proteome</keyword>
<feature type="compositionally biased region" description="Polar residues" evidence="2">
    <location>
        <begin position="393"/>
        <end position="424"/>
    </location>
</feature>
<proteinExistence type="predicted"/>
<feature type="domain" description="Chromo" evidence="3">
    <location>
        <begin position="54"/>
        <end position="120"/>
    </location>
</feature>
<feature type="coiled-coil region" evidence="1">
    <location>
        <begin position="1008"/>
        <end position="1084"/>
    </location>
</feature>
<feature type="region of interest" description="Disordered" evidence="2">
    <location>
        <begin position="1232"/>
        <end position="1292"/>
    </location>
</feature>
<dbReference type="EMBL" id="JAXLQG010000014">
    <property type="protein sequence ID" value="KAK5532872.1"/>
    <property type="molecule type" value="Genomic_DNA"/>
</dbReference>
<comment type="caution">
    <text evidence="4">The sequence shown here is derived from an EMBL/GenBank/DDBJ whole genome shotgun (WGS) entry which is preliminary data.</text>
</comment>
<sequence length="1292" mass="142572">MKDPTRNDSDTVEYKPPKRKKLTNELVEYSTREPTWEEQLRLPKRFHEFGPGTWPAARILEEKVEKIGKAKRKYYLVEWEKHPESGERWEPSWKPASDLLGAGLLGDWEVRKHTGNGHSDGADINQPTASVVKPETRRGKAIRRIPDSSSEAGSQQSNRPHRRTASRTSSRPAFSTLKDSSLQDTNKAGRSASSPIEIAETQQDSSQRLSISVAIPPTTIDKSEYESLHSSQINSDGAIRGLFSPTHSQATPSRLSSQLVGSQPSPNRTRTIPLTSSSDQEPVILERGVTPPVTHPSGARPTSRHTSRSLVKPNRPKANGHSSPPSTQKQQDKDAKSPTPYSRPLPRHIPSSSRTSRSSLLVSPQYVSSTNRELAQSRKSSEELGTPVRLTRQRSSQPTNINLDFSSTRTNTHFQPQNGDSSSPWAFESQVPIPSTGGLSLEKPKRRLLKGFLSPKHSRSAIRRTMASYPTRIMSPPGSTSERASLLSAGTVSGSNPIESGQQSSSGDVDASVSAMGSSPSVGSHRRNISEPGLVPSIAPQAPIYDIALGGSALPIQDSIEEEPQSSSGEQSSAESKASSSQQSVENELDIAQVDGLVLPSYPILGPAEYALALPAEGKIQSTYSDIIKSKKKAILKFLNRHESVGSSNGSPNRTQERNEMTELIQLLNDTVTHMDLGLPGISTQYSIQSEQHAAYANYAGSKFSLLGHLVDMLKHVECSIVIMTQAGSIQDLLEHYLKLKHVSVRRQDRLAASAFRSPVPDRAPSEFQVELVSTFSTHSVVFPLKPILMIAFDASFDAQDPQVMRIRQHFSPKPPALLPVVHFIVSNSSEHVDRCLPKDMPSPARLRILVRALYQARPNLGGKPTYVRSPSDEPEGRPMDFADLQRALRKSPERKLAILASIITRASLSQDWDTNWSLGSMPELQLTEMDTLPQRSSGVPTVAATPREPAARSRTPASRSGTPSVRKRLLEVDNVLPALNKRQRLTPTPLRDSVEVGNVENDSSSRLEQLQDLVNKLQAGIQNERDGRQKAEQDAARVRDQLDQWKRDHSSLQRRYEKRMTKCHELEASNKKLLKLIENNKARQERFTEENGTLKGKVTELQAELTTVREEVKAGVGDAAALEAARGEARGLQAKNQYLDKSLANTRKDFEFTRSQYQEASNKAAEFAGQVRDLEAKVAELTQLAGDEKRRLMEKSHTNSIEKHLAKVQELELGIKTREVLLRKLEEENRQLKRTRGVQTRGSSVQPPGSPGLDQPSRGTRSRQGSPAPGLFPNSHHAGAANRGSLLRHER</sequence>
<gene>
    <name evidence="4" type="ORF">LTR25_007576</name>
</gene>
<dbReference type="InterPro" id="IPR038609">
    <property type="entry name" value="HDA1_su2/3_sf"/>
</dbReference>
<dbReference type="Gene3D" id="3.40.50.12360">
    <property type="match status" value="1"/>
</dbReference>
<evidence type="ECO:0000256" key="2">
    <source>
        <dbReference type="SAM" id="MobiDB-lite"/>
    </source>
</evidence>
<dbReference type="InterPro" id="IPR000953">
    <property type="entry name" value="Chromo/chromo_shadow_dom"/>
</dbReference>
<feature type="compositionally biased region" description="Low complexity" evidence="2">
    <location>
        <begin position="500"/>
        <end position="515"/>
    </location>
</feature>
<feature type="region of interest" description="Disordered" evidence="2">
    <location>
        <begin position="110"/>
        <end position="442"/>
    </location>
</feature>
<feature type="compositionally biased region" description="Low complexity" evidence="2">
    <location>
        <begin position="565"/>
        <end position="586"/>
    </location>
</feature>
<feature type="compositionally biased region" description="Polar residues" evidence="2">
    <location>
        <begin position="245"/>
        <end position="280"/>
    </location>
</feature>
<protein>
    <recommendedName>
        <fullName evidence="3">Chromo domain-containing protein</fullName>
    </recommendedName>
</protein>
<feature type="compositionally biased region" description="Polar residues" evidence="2">
    <location>
        <begin position="177"/>
        <end position="210"/>
    </location>
</feature>
<dbReference type="Proteomes" id="UP001345827">
    <property type="component" value="Unassembled WGS sequence"/>
</dbReference>
<organism evidence="4 5">
    <name type="scientific">Vermiconidia calcicola</name>
    <dbReference type="NCBI Taxonomy" id="1690605"/>
    <lineage>
        <taxon>Eukaryota</taxon>
        <taxon>Fungi</taxon>
        <taxon>Dikarya</taxon>
        <taxon>Ascomycota</taxon>
        <taxon>Pezizomycotina</taxon>
        <taxon>Dothideomycetes</taxon>
        <taxon>Dothideomycetidae</taxon>
        <taxon>Mycosphaerellales</taxon>
        <taxon>Extremaceae</taxon>
        <taxon>Vermiconidia</taxon>
    </lineage>
</organism>
<evidence type="ECO:0000256" key="1">
    <source>
        <dbReference type="SAM" id="Coils"/>
    </source>
</evidence>
<feature type="compositionally biased region" description="Polar residues" evidence="2">
    <location>
        <begin position="320"/>
        <end position="329"/>
    </location>
</feature>
<dbReference type="Pfam" id="PF11496">
    <property type="entry name" value="HDA2-3"/>
    <property type="match status" value="1"/>
</dbReference>
<dbReference type="InterPro" id="IPR021006">
    <property type="entry name" value="Hda2/3"/>
</dbReference>
<feature type="compositionally biased region" description="Polar residues" evidence="2">
    <location>
        <begin position="1238"/>
        <end position="1248"/>
    </location>
</feature>
<feature type="compositionally biased region" description="Polar residues" evidence="2">
    <location>
        <begin position="365"/>
        <end position="374"/>
    </location>
</feature>
<keyword evidence="1" id="KW-0175">Coiled coil</keyword>
<name>A0AAV9Q0H7_9PEZI</name>